<dbReference type="InterPro" id="IPR009057">
    <property type="entry name" value="Homeodomain-like_sf"/>
</dbReference>
<proteinExistence type="predicted"/>
<dbReference type="InterPro" id="IPR036388">
    <property type="entry name" value="WH-like_DNA-bd_sf"/>
</dbReference>
<dbReference type="GO" id="GO:0003677">
    <property type="term" value="F:DNA binding"/>
    <property type="evidence" value="ECO:0007669"/>
    <property type="project" value="InterPro"/>
</dbReference>
<evidence type="ECO:0000313" key="3">
    <source>
        <dbReference type="Proteomes" id="UP001295444"/>
    </source>
</evidence>
<dbReference type="Pfam" id="PF25787">
    <property type="entry name" value="HTH_SB"/>
    <property type="match status" value="1"/>
</dbReference>
<feature type="non-terminal residue" evidence="2">
    <location>
        <position position="92"/>
    </location>
</feature>
<dbReference type="Gene3D" id="1.10.10.10">
    <property type="entry name" value="Winged helix-like DNA-binding domain superfamily/Winged helix DNA-binding domain"/>
    <property type="match status" value="1"/>
</dbReference>
<evidence type="ECO:0000259" key="1">
    <source>
        <dbReference type="Pfam" id="PF25787"/>
    </source>
</evidence>
<dbReference type="EMBL" id="OW240914">
    <property type="protein sequence ID" value="CAH2276759.1"/>
    <property type="molecule type" value="Genomic_DNA"/>
</dbReference>
<dbReference type="SUPFAM" id="SSF46689">
    <property type="entry name" value="Homeodomain-like"/>
    <property type="match status" value="1"/>
</dbReference>
<protein>
    <submittedName>
        <fullName evidence="2">Transposable element Tc1 transposase</fullName>
    </submittedName>
</protein>
<keyword evidence="3" id="KW-1185">Reference proteome</keyword>
<name>A0AAD1RRI0_PELCU</name>
<dbReference type="AlphaFoldDB" id="A0AAD1RRI0"/>
<evidence type="ECO:0000313" key="2">
    <source>
        <dbReference type="EMBL" id="CAH2276759.1"/>
    </source>
</evidence>
<organism evidence="2 3">
    <name type="scientific">Pelobates cultripes</name>
    <name type="common">Western spadefoot toad</name>
    <dbReference type="NCBI Taxonomy" id="61616"/>
    <lineage>
        <taxon>Eukaryota</taxon>
        <taxon>Metazoa</taxon>
        <taxon>Chordata</taxon>
        <taxon>Craniata</taxon>
        <taxon>Vertebrata</taxon>
        <taxon>Euteleostomi</taxon>
        <taxon>Amphibia</taxon>
        <taxon>Batrachia</taxon>
        <taxon>Anura</taxon>
        <taxon>Pelobatoidea</taxon>
        <taxon>Pelobatidae</taxon>
        <taxon>Pelobates</taxon>
    </lineage>
</organism>
<sequence length="92" mass="10237">MAPCGKELSEDLKKRTVALHKEGLGYTKIAKTLKLSCSMVSKTIQWFHRTGSIQNRPCHGRPKKLNAHAQCHIQRLGNRRVSAASIAEEVEG</sequence>
<gene>
    <name evidence="2" type="ORF">PECUL_23A016375</name>
</gene>
<accession>A0AAD1RRI0</accession>
<reference evidence="2" key="1">
    <citation type="submission" date="2022-03" db="EMBL/GenBank/DDBJ databases">
        <authorList>
            <person name="Alioto T."/>
            <person name="Alioto T."/>
            <person name="Gomez Garrido J."/>
        </authorList>
    </citation>
    <scope>NUCLEOTIDE SEQUENCE</scope>
</reference>
<feature type="domain" description="Sleeping Beauty transposase HTH" evidence="1">
    <location>
        <begin position="6"/>
        <end position="51"/>
    </location>
</feature>
<dbReference type="Proteomes" id="UP001295444">
    <property type="component" value="Chromosome 03"/>
</dbReference>
<dbReference type="InterPro" id="IPR057667">
    <property type="entry name" value="HTH_SB"/>
</dbReference>
<dbReference type="GO" id="GO:0006355">
    <property type="term" value="P:regulation of DNA-templated transcription"/>
    <property type="evidence" value="ECO:0007669"/>
    <property type="project" value="InterPro"/>
</dbReference>